<sequence length="116" mass="13462">MSIHLYSQSNSCPHALIVRSSEGFFALNSFNKQYTGPSSYELHQQQQQQQQQNYTPPSQQHASYSSSNFTPSQYNINSQGLPNQFYRSDDYFPQPTNVTNNCDDEELNINFDYIFK</sequence>
<evidence type="ECO:0000256" key="1">
    <source>
        <dbReference type="SAM" id="MobiDB-lite"/>
    </source>
</evidence>
<reference evidence="2" key="1">
    <citation type="submission" date="2021-02" db="EMBL/GenBank/DDBJ databases">
        <authorList>
            <person name="Nowell W R."/>
        </authorList>
    </citation>
    <scope>NUCLEOTIDE SEQUENCE</scope>
</reference>
<accession>A0A815TS96</accession>
<dbReference type="Proteomes" id="UP000663832">
    <property type="component" value="Unassembled WGS sequence"/>
</dbReference>
<dbReference type="AlphaFoldDB" id="A0A815TS96"/>
<dbReference type="Proteomes" id="UP000663877">
    <property type="component" value="Unassembled WGS sequence"/>
</dbReference>
<evidence type="ECO:0000313" key="3">
    <source>
        <dbReference type="EMBL" id="CAF1646732.1"/>
    </source>
</evidence>
<evidence type="ECO:0000313" key="4">
    <source>
        <dbReference type="Proteomes" id="UP000663832"/>
    </source>
</evidence>
<gene>
    <name evidence="2" type="ORF">BJG266_LOCUS43604</name>
    <name evidence="3" type="ORF">QVE165_LOCUS60539</name>
</gene>
<name>A0A815TS96_9BILA</name>
<comment type="caution">
    <text evidence="2">The sequence shown here is derived from an EMBL/GenBank/DDBJ whole genome shotgun (WGS) entry which is preliminary data.</text>
</comment>
<feature type="compositionally biased region" description="Polar residues" evidence="1">
    <location>
        <begin position="53"/>
        <end position="86"/>
    </location>
</feature>
<dbReference type="EMBL" id="CAJNOI010003193">
    <property type="protein sequence ID" value="CAF1508892.1"/>
    <property type="molecule type" value="Genomic_DNA"/>
</dbReference>
<dbReference type="EMBL" id="CAJNOM010003541">
    <property type="protein sequence ID" value="CAF1646732.1"/>
    <property type="molecule type" value="Genomic_DNA"/>
</dbReference>
<keyword evidence="4" id="KW-1185">Reference proteome</keyword>
<organism evidence="2 5">
    <name type="scientific">Adineta steineri</name>
    <dbReference type="NCBI Taxonomy" id="433720"/>
    <lineage>
        <taxon>Eukaryota</taxon>
        <taxon>Metazoa</taxon>
        <taxon>Spiralia</taxon>
        <taxon>Gnathifera</taxon>
        <taxon>Rotifera</taxon>
        <taxon>Eurotatoria</taxon>
        <taxon>Bdelloidea</taxon>
        <taxon>Adinetida</taxon>
        <taxon>Adinetidae</taxon>
        <taxon>Adineta</taxon>
    </lineage>
</organism>
<protein>
    <submittedName>
        <fullName evidence="2">Uncharacterized protein</fullName>
    </submittedName>
</protein>
<feature type="region of interest" description="Disordered" evidence="1">
    <location>
        <begin position="36"/>
        <end position="99"/>
    </location>
</feature>
<evidence type="ECO:0000313" key="5">
    <source>
        <dbReference type="Proteomes" id="UP000663877"/>
    </source>
</evidence>
<evidence type="ECO:0000313" key="2">
    <source>
        <dbReference type="EMBL" id="CAF1508892.1"/>
    </source>
</evidence>
<dbReference type="OrthoDB" id="10295680at2759"/>
<proteinExistence type="predicted"/>